<protein>
    <submittedName>
        <fullName evidence="1">Uncharacterized protein</fullName>
    </submittedName>
</protein>
<proteinExistence type="predicted"/>
<dbReference type="OrthoDB" id="5373079at2"/>
<dbReference type="AlphaFoldDB" id="A0A7U4M1Q5"/>
<evidence type="ECO:0000313" key="1">
    <source>
        <dbReference type="EMBL" id="AKF25220.1"/>
    </source>
</evidence>
<accession>A0A7U4M1Q5</accession>
<keyword evidence="2" id="KW-1185">Reference proteome</keyword>
<evidence type="ECO:0000313" key="2">
    <source>
        <dbReference type="Proteomes" id="UP000034444"/>
    </source>
</evidence>
<dbReference type="Proteomes" id="UP000034444">
    <property type="component" value="Chromosome"/>
</dbReference>
<dbReference type="RefSeq" id="WP_046551298.1">
    <property type="nucleotide sequence ID" value="NZ_CP011308.1"/>
</dbReference>
<reference evidence="1 2" key="1">
    <citation type="submission" date="2015-04" db="EMBL/GenBank/DDBJ databases">
        <title>Complete genome sequence of Sulfurovum lithotrophicum ATCC BAA-797T.</title>
        <authorList>
            <person name="Ahn J."/>
            <person name="Park G."/>
            <person name="Jeon W."/>
            <person name="Jang Y."/>
            <person name="Jang M."/>
            <person name="Lee H."/>
            <person name="Lee H."/>
        </authorList>
    </citation>
    <scope>NUCLEOTIDE SEQUENCE [LARGE SCALE GENOMIC DNA]</scope>
    <source>
        <strain evidence="2">ATCC BAA-797 / 42BKT</strain>
    </source>
</reference>
<name>A0A7U4M1Q5_9BACT</name>
<gene>
    <name evidence="1" type="ORF">YH65_07285</name>
</gene>
<dbReference type="KEGG" id="slh:YH65_07285"/>
<organism evidence="1 2">
    <name type="scientific">Sulfurovum lithotrophicum</name>
    <dbReference type="NCBI Taxonomy" id="206403"/>
    <lineage>
        <taxon>Bacteria</taxon>
        <taxon>Pseudomonadati</taxon>
        <taxon>Campylobacterota</taxon>
        <taxon>Epsilonproteobacteria</taxon>
        <taxon>Campylobacterales</taxon>
        <taxon>Sulfurovaceae</taxon>
        <taxon>Sulfurovum</taxon>
    </lineage>
</organism>
<reference evidence="2" key="2">
    <citation type="journal article" date="2017" name="Stand. Genomic Sci.">
        <title>Complete genome sequence of the sulfur-oxidizing chemolithoautotrophic Sulfurovum lithotrophicum 42BKTT.</title>
        <authorList>
            <person name="Jeon W."/>
            <person name="Priscilla L."/>
            <person name="Park G."/>
            <person name="Lee H."/>
            <person name="Lee N."/>
            <person name="Lee D."/>
            <person name="Kwon H."/>
            <person name="Ahn I."/>
            <person name="Lee C."/>
            <person name="Lee H."/>
            <person name="Ahn J."/>
        </authorList>
    </citation>
    <scope>NUCLEOTIDE SEQUENCE [LARGE SCALE GENOMIC DNA]</scope>
    <source>
        <strain evidence="2">ATCC BAA-797 / 42BKT</strain>
    </source>
</reference>
<dbReference type="EMBL" id="CP011308">
    <property type="protein sequence ID" value="AKF25220.1"/>
    <property type="molecule type" value="Genomic_DNA"/>
</dbReference>
<sequence>MNTDDKELLKQVTLLGIMKKKPDETLNDVMVMLVDTGMYSMKEAKQIFKELKADKYLVDGCLTLKGITEAKAAEAMFKQG</sequence>